<protein>
    <submittedName>
        <fullName evidence="5">AraC family transcriptional regulator</fullName>
    </submittedName>
</protein>
<dbReference type="PANTHER" id="PTHR46796">
    <property type="entry name" value="HTH-TYPE TRANSCRIPTIONAL ACTIVATOR RHAS-RELATED"/>
    <property type="match status" value="1"/>
</dbReference>
<dbReference type="Pfam" id="PF12852">
    <property type="entry name" value="Cupin_6"/>
    <property type="match status" value="1"/>
</dbReference>
<dbReference type="RefSeq" id="WP_085007116.1">
    <property type="nucleotide sequence ID" value="NZ_MWPR01000038.1"/>
</dbReference>
<proteinExistence type="predicted"/>
<reference evidence="5 6" key="1">
    <citation type="submission" date="2017-02" db="EMBL/GenBank/DDBJ databases">
        <title>Draft genome sequence of a Kluyvera intermedia isolate from a patient with a pancreatic abscess.</title>
        <authorList>
            <person name="Thele R."/>
        </authorList>
    </citation>
    <scope>NUCLEOTIDE SEQUENCE [LARGE SCALE GENOMIC DNA]</scope>
    <source>
        <strain evidence="5 6">FOSA7093</strain>
    </source>
</reference>
<keyword evidence="2" id="KW-0238">DNA-binding</keyword>
<dbReference type="PROSITE" id="PS00041">
    <property type="entry name" value="HTH_ARAC_FAMILY_1"/>
    <property type="match status" value="1"/>
</dbReference>
<dbReference type="SUPFAM" id="SSF46689">
    <property type="entry name" value="Homeodomain-like"/>
    <property type="match status" value="2"/>
</dbReference>
<comment type="caution">
    <text evidence="5">The sequence shown here is derived from an EMBL/GenBank/DDBJ whole genome shotgun (WGS) entry which is preliminary data.</text>
</comment>
<name>A0ABX3UAI4_KLUIN</name>
<dbReference type="Pfam" id="PF12833">
    <property type="entry name" value="HTH_18"/>
    <property type="match status" value="1"/>
</dbReference>
<dbReference type="InterPro" id="IPR009057">
    <property type="entry name" value="Homeodomain-like_sf"/>
</dbReference>
<dbReference type="SMART" id="SM00342">
    <property type="entry name" value="HTH_ARAC"/>
    <property type="match status" value="1"/>
</dbReference>
<accession>A0ABX3UAI4</accession>
<keyword evidence="1" id="KW-0805">Transcription regulation</keyword>
<keyword evidence="6" id="KW-1185">Reference proteome</keyword>
<dbReference type="PROSITE" id="PS01124">
    <property type="entry name" value="HTH_ARAC_FAMILY_2"/>
    <property type="match status" value="1"/>
</dbReference>
<evidence type="ECO:0000259" key="4">
    <source>
        <dbReference type="PROSITE" id="PS01124"/>
    </source>
</evidence>
<organism evidence="5 6">
    <name type="scientific">Kluyvera intermedia</name>
    <name type="common">Enterobacter intermedius</name>
    <dbReference type="NCBI Taxonomy" id="61648"/>
    <lineage>
        <taxon>Bacteria</taxon>
        <taxon>Pseudomonadati</taxon>
        <taxon>Pseudomonadota</taxon>
        <taxon>Gammaproteobacteria</taxon>
        <taxon>Enterobacterales</taxon>
        <taxon>Enterobacteriaceae</taxon>
        <taxon>Kluyvera</taxon>
    </lineage>
</organism>
<feature type="domain" description="HTH araC/xylS-type" evidence="4">
    <location>
        <begin position="156"/>
        <end position="253"/>
    </location>
</feature>
<dbReference type="Proteomes" id="UP000192521">
    <property type="component" value="Unassembled WGS sequence"/>
</dbReference>
<dbReference type="EMBL" id="MWPR01000038">
    <property type="protein sequence ID" value="ORJ48535.1"/>
    <property type="molecule type" value="Genomic_DNA"/>
</dbReference>
<evidence type="ECO:0000256" key="2">
    <source>
        <dbReference type="ARBA" id="ARBA00023125"/>
    </source>
</evidence>
<dbReference type="InterPro" id="IPR018060">
    <property type="entry name" value="HTH_AraC"/>
</dbReference>
<evidence type="ECO:0000256" key="3">
    <source>
        <dbReference type="ARBA" id="ARBA00023163"/>
    </source>
</evidence>
<sequence>MIESLNIPRRYDRLTAFLQAFPLRVEHCDSATSANLLIIDVNRSGGPTHLLYRARTSGGLPDGATLCAAARVDFGGSANPLVGALPDELCFSMAEMPQLHGLSELIVAESDVNRCGGGTVQTRLCEVIVVLAIRRAIARGTVDAGLLAGLAHPKLHMSLVAIHNDPARKWQIPDLSAIAGMSRAQFIDVFKKTVGVSPGAYLTGWRLALGAATLRSGRSVKSVAATVGFGSAEAFSRAFLRKFGYSPGKCKLHGSHNDEAGSKE</sequence>
<evidence type="ECO:0000256" key="1">
    <source>
        <dbReference type="ARBA" id="ARBA00023015"/>
    </source>
</evidence>
<evidence type="ECO:0000313" key="5">
    <source>
        <dbReference type="EMBL" id="ORJ48535.1"/>
    </source>
</evidence>
<evidence type="ECO:0000313" key="6">
    <source>
        <dbReference type="Proteomes" id="UP000192521"/>
    </source>
</evidence>
<dbReference type="PANTHER" id="PTHR46796:SF7">
    <property type="entry name" value="ARAC FAMILY TRANSCRIPTIONAL REGULATOR"/>
    <property type="match status" value="1"/>
</dbReference>
<keyword evidence="3" id="KW-0804">Transcription</keyword>
<dbReference type="Gene3D" id="1.10.10.60">
    <property type="entry name" value="Homeodomain-like"/>
    <property type="match status" value="2"/>
</dbReference>
<dbReference type="InterPro" id="IPR018062">
    <property type="entry name" value="HTH_AraC-typ_CS"/>
</dbReference>
<dbReference type="InterPro" id="IPR032783">
    <property type="entry name" value="AraC_lig"/>
</dbReference>
<gene>
    <name evidence="5" type="ORF">B2M27_20155</name>
</gene>
<dbReference type="InterPro" id="IPR050204">
    <property type="entry name" value="AraC_XylS_family_regulators"/>
</dbReference>